<sequence length="60" mass="6808">ILFLAFSISLFIDRFSFLGVLRDILGKAVRLSWAYRTPASLFLLSLLSGIDKQSEMKENV</sequence>
<dbReference type="AlphaFoldDB" id="X1PGJ8"/>
<feature type="non-terminal residue" evidence="1">
    <location>
        <position position="1"/>
    </location>
</feature>
<accession>X1PGJ8</accession>
<evidence type="ECO:0000313" key="1">
    <source>
        <dbReference type="EMBL" id="GAI54963.1"/>
    </source>
</evidence>
<reference evidence="1" key="1">
    <citation type="journal article" date="2014" name="Front. Microbiol.">
        <title>High frequency of phylogenetically diverse reductive dehalogenase-homologous genes in deep subseafloor sedimentary metagenomes.</title>
        <authorList>
            <person name="Kawai M."/>
            <person name="Futagami T."/>
            <person name="Toyoda A."/>
            <person name="Takaki Y."/>
            <person name="Nishi S."/>
            <person name="Hori S."/>
            <person name="Arai W."/>
            <person name="Tsubouchi T."/>
            <person name="Morono Y."/>
            <person name="Uchiyama I."/>
            <person name="Ito T."/>
            <person name="Fujiyama A."/>
            <person name="Inagaki F."/>
            <person name="Takami H."/>
        </authorList>
    </citation>
    <scope>NUCLEOTIDE SEQUENCE</scope>
    <source>
        <strain evidence="1">Expedition CK06-06</strain>
    </source>
</reference>
<gene>
    <name evidence="1" type="ORF">S06H3_54977</name>
</gene>
<protein>
    <submittedName>
        <fullName evidence="1">Uncharacterized protein</fullName>
    </submittedName>
</protein>
<dbReference type="EMBL" id="BARV01035209">
    <property type="protein sequence ID" value="GAI54963.1"/>
    <property type="molecule type" value="Genomic_DNA"/>
</dbReference>
<organism evidence="1">
    <name type="scientific">marine sediment metagenome</name>
    <dbReference type="NCBI Taxonomy" id="412755"/>
    <lineage>
        <taxon>unclassified sequences</taxon>
        <taxon>metagenomes</taxon>
        <taxon>ecological metagenomes</taxon>
    </lineage>
</organism>
<comment type="caution">
    <text evidence="1">The sequence shown here is derived from an EMBL/GenBank/DDBJ whole genome shotgun (WGS) entry which is preliminary data.</text>
</comment>
<name>X1PGJ8_9ZZZZ</name>
<proteinExistence type="predicted"/>